<keyword evidence="12" id="KW-1185">Reference proteome</keyword>
<keyword evidence="4" id="KW-0597">Phosphoprotein</keyword>
<evidence type="ECO:0000313" key="12">
    <source>
        <dbReference type="Proteomes" id="UP001347796"/>
    </source>
</evidence>
<keyword evidence="5 8" id="KW-0175">Coiled coil</keyword>
<dbReference type="SUPFAM" id="SSF50044">
    <property type="entry name" value="SH3-domain"/>
    <property type="match status" value="1"/>
</dbReference>
<keyword evidence="3" id="KW-0963">Cytoplasm</keyword>
<dbReference type="SMART" id="SM00055">
    <property type="entry name" value="FCH"/>
    <property type="match status" value="1"/>
</dbReference>
<dbReference type="GO" id="GO:0005886">
    <property type="term" value="C:plasma membrane"/>
    <property type="evidence" value="ECO:0007669"/>
    <property type="project" value="TreeGrafter"/>
</dbReference>
<evidence type="ECO:0000259" key="9">
    <source>
        <dbReference type="PROSITE" id="PS50002"/>
    </source>
</evidence>
<evidence type="ECO:0000256" key="2">
    <source>
        <dbReference type="ARBA" id="ARBA00022443"/>
    </source>
</evidence>
<keyword evidence="6" id="KW-0206">Cytoskeleton</keyword>
<dbReference type="Gene3D" id="2.30.30.40">
    <property type="entry name" value="SH3 Domains"/>
    <property type="match status" value="1"/>
</dbReference>
<sequence>MGMDFTSFRTGRSLQLSLPGQDGFEELRKYIKQGSEFSKEVATIIQERAELETSYAKSLSRLSKKLTNAAAGGVGSLSEGWVTVAVAMEQEAELHKNLGTGLGEEIAKPLKLAMEAHSKLRKPIESTVDRSLKSLTDRRTDEYKAKKSAFSCAKDYEKAEDAEVKSGKDKEIKKNEKKCKQSRDHVKKADKLYTECCCKAETARQDWDHTVQKCSTSMQHLEEERLHKMHDFLSKYNNQLSAIGPKITQICSRLNESVISVDINSDLQAVVYQKGVKGPRHAEQILVDCYAEDSQFPMKPDRRRAALQNYLLYLHANIEKDKKGREGAQKLVDVYKTRPNFGDAEAQEEILLNLEKITYMLNFLEASHYKISACLAKQDKMSSPTHKFAQYIHTTRDKQNHLVSTLKLPVNLALEGSSEYSYSAGSYSGSNEVYSEVEERRDDSFDDEFEDDEDESTTVISRCKVLYDYTASRSDEISIRAGQIINVYSKQADGWWKGEVEKKVGIFPSTYIEEL</sequence>
<comment type="caution">
    <text evidence="11">The sequence shown here is derived from an EMBL/GenBank/DDBJ whole genome shotgun (WGS) entry which is preliminary data.</text>
</comment>
<proteinExistence type="predicted"/>
<dbReference type="InterPro" id="IPR031160">
    <property type="entry name" value="F_BAR_dom"/>
</dbReference>
<evidence type="ECO:0000256" key="7">
    <source>
        <dbReference type="PROSITE-ProRule" id="PRU00192"/>
    </source>
</evidence>
<name>A0AAN8G562_PATCE</name>
<evidence type="ECO:0000256" key="4">
    <source>
        <dbReference type="ARBA" id="ARBA00022553"/>
    </source>
</evidence>
<dbReference type="PANTHER" id="PTHR23065">
    <property type="entry name" value="PROLINE-SERINE-THREONINE PHOSPHATASE INTERACTING PROTEIN 1"/>
    <property type="match status" value="1"/>
</dbReference>
<dbReference type="InterPro" id="IPR027267">
    <property type="entry name" value="AH/BAR_dom_sf"/>
</dbReference>
<evidence type="ECO:0000256" key="6">
    <source>
        <dbReference type="ARBA" id="ARBA00023212"/>
    </source>
</evidence>
<comment type="subcellular location">
    <subcellularLocation>
        <location evidence="1">Cytoplasm</location>
        <location evidence="1">Cytoskeleton</location>
    </subcellularLocation>
</comment>
<dbReference type="InterPro" id="IPR001060">
    <property type="entry name" value="FCH_dom"/>
</dbReference>
<feature type="domain" description="F-BAR" evidence="10">
    <location>
        <begin position="6"/>
        <end position="266"/>
    </location>
</feature>
<dbReference type="PRINTS" id="PR00452">
    <property type="entry name" value="SH3DOMAIN"/>
</dbReference>
<feature type="domain" description="SH3" evidence="9">
    <location>
        <begin position="458"/>
        <end position="515"/>
    </location>
</feature>
<dbReference type="SUPFAM" id="SSF103657">
    <property type="entry name" value="BAR/IMD domain-like"/>
    <property type="match status" value="1"/>
</dbReference>
<evidence type="ECO:0000259" key="10">
    <source>
        <dbReference type="PROSITE" id="PS51741"/>
    </source>
</evidence>
<dbReference type="Pfam" id="PF00611">
    <property type="entry name" value="FCH"/>
    <property type="match status" value="1"/>
</dbReference>
<dbReference type="PANTHER" id="PTHR23065:SF7">
    <property type="entry name" value="NOSTRIN, ISOFORM H"/>
    <property type="match status" value="1"/>
</dbReference>
<dbReference type="GO" id="GO:0043226">
    <property type="term" value="C:organelle"/>
    <property type="evidence" value="ECO:0007669"/>
    <property type="project" value="UniProtKB-ARBA"/>
</dbReference>
<gene>
    <name evidence="11" type="ORF">SNE40_022288</name>
</gene>
<reference evidence="11 12" key="1">
    <citation type="submission" date="2024-01" db="EMBL/GenBank/DDBJ databases">
        <title>The genome of the rayed Mediterranean limpet Patella caerulea (Linnaeus, 1758).</title>
        <authorList>
            <person name="Anh-Thu Weber A."/>
            <person name="Halstead-Nussloch G."/>
        </authorList>
    </citation>
    <scope>NUCLEOTIDE SEQUENCE [LARGE SCALE GENOMIC DNA]</scope>
    <source>
        <strain evidence="11">AATW-2023a</strain>
        <tissue evidence="11">Whole specimen</tissue>
    </source>
</reference>
<dbReference type="EMBL" id="JAZGQO010000021">
    <property type="protein sequence ID" value="KAK6165343.1"/>
    <property type="molecule type" value="Genomic_DNA"/>
</dbReference>
<organism evidence="11 12">
    <name type="scientific">Patella caerulea</name>
    <name type="common">Rayed Mediterranean limpet</name>
    <dbReference type="NCBI Taxonomy" id="87958"/>
    <lineage>
        <taxon>Eukaryota</taxon>
        <taxon>Metazoa</taxon>
        <taxon>Spiralia</taxon>
        <taxon>Lophotrochozoa</taxon>
        <taxon>Mollusca</taxon>
        <taxon>Gastropoda</taxon>
        <taxon>Patellogastropoda</taxon>
        <taxon>Patelloidea</taxon>
        <taxon>Patellidae</taxon>
        <taxon>Patella</taxon>
    </lineage>
</organism>
<evidence type="ECO:0000256" key="5">
    <source>
        <dbReference type="ARBA" id="ARBA00023054"/>
    </source>
</evidence>
<dbReference type="InterPro" id="IPR057870">
    <property type="entry name" value="HR1_TOCA"/>
</dbReference>
<dbReference type="SMART" id="SM00326">
    <property type="entry name" value="SH3"/>
    <property type="match status" value="1"/>
</dbReference>
<dbReference type="Gene3D" id="6.10.140.470">
    <property type="match status" value="1"/>
</dbReference>
<evidence type="ECO:0000256" key="8">
    <source>
        <dbReference type="PROSITE-ProRule" id="PRU01077"/>
    </source>
</evidence>
<keyword evidence="2 7" id="KW-0728">SH3 domain</keyword>
<protein>
    <recommendedName>
        <fullName evidence="13">Nostrin</fullName>
    </recommendedName>
</protein>
<evidence type="ECO:0008006" key="13">
    <source>
        <dbReference type="Google" id="ProtNLM"/>
    </source>
</evidence>
<evidence type="ECO:0000313" key="11">
    <source>
        <dbReference type="EMBL" id="KAK6165343.1"/>
    </source>
</evidence>
<dbReference type="Proteomes" id="UP001347796">
    <property type="component" value="Unassembled WGS sequence"/>
</dbReference>
<dbReference type="Pfam" id="PF25610">
    <property type="entry name" value="HR1_TOCA"/>
    <property type="match status" value="1"/>
</dbReference>
<evidence type="ECO:0000256" key="1">
    <source>
        <dbReference type="ARBA" id="ARBA00004245"/>
    </source>
</evidence>
<dbReference type="PROSITE" id="PS50002">
    <property type="entry name" value="SH3"/>
    <property type="match status" value="1"/>
</dbReference>
<dbReference type="InterPro" id="IPR001452">
    <property type="entry name" value="SH3_domain"/>
</dbReference>
<dbReference type="AlphaFoldDB" id="A0AAN8G562"/>
<dbReference type="InterPro" id="IPR036028">
    <property type="entry name" value="SH3-like_dom_sf"/>
</dbReference>
<dbReference type="Pfam" id="PF00018">
    <property type="entry name" value="SH3_1"/>
    <property type="match status" value="1"/>
</dbReference>
<dbReference type="GO" id="GO:0005737">
    <property type="term" value="C:cytoplasm"/>
    <property type="evidence" value="ECO:0007669"/>
    <property type="project" value="TreeGrafter"/>
</dbReference>
<accession>A0AAN8G562</accession>
<dbReference type="Gene3D" id="1.20.1270.60">
    <property type="entry name" value="Arfaptin homology (AH) domain/BAR domain"/>
    <property type="match status" value="1"/>
</dbReference>
<evidence type="ECO:0000256" key="3">
    <source>
        <dbReference type="ARBA" id="ARBA00022490"/>
    </source>
</evidence>
<dbReference type="PROSITE" id="PS51741">
    <property type="entry name" value="F_BAR"/>
    <property type="match status" value="1"/>
</dbReference>